<dbReference type="KEGG" id="hmr:Hipma_0918"/>
<sequence length="108" mass="12180">MGAKLTKRIGGFSVAILTAGLLSLSANAASTTTASAQVNHNKFQVVKQKILHRTDIKIKRTETHLKKLEGYKVCVEKANNFKELNECKIKFGFYQHHHNHKKPNKPKK</sequence>
<protein>
    <submittedName>
        <fullName evidence="2">Uncharacterized protein</fullName>
    </submittedName>
</protein>
<evidence type="ECO:0000256" key="1">
    <source>
        <dbReference type="SAM" id="SignalP"/>
    </source>
</evidence>
<keyword evidence="3" id="KW-1185">Reference proteome</keyword>
<dbReference type="Proteomes" id="UP000008139">
    <property type="component" value="Chromosome"/>
</dbReference>
<feature type="signal peptide" evidence="1">
    <location>
        <begin position="1"/>
        <end position="28"/>
    </location>
</feature>
<accession>F2LVV3</accession>
<organism evidence="2 3">
    <name type="scientific">Hippea maritima (strain ATCC 700847 / DSM 10411 / MH2)</name>
    <dbReference type="NCBI Taxonomy" id="760142"/>
    <lineage>
        <taxon>Bacteria</taxon>
        <taxon>Pseudomonadati</taxon>
        <taxon>Campylobacterota</taxon>
        <taxon>Desulfurellia</taxon>
        <taxon>Desulfurellales</taxon>
        <taxon>Hippeaceae</taxon>
        <taxon>Hippea</taxon>
    </lineage>
</organism>
<dbReference type="HOGENOM" id="CLU_2316458_0_0_7"/>
<reference evidence="2 3" key="1">
    <citation type="journal article" date="2011" name="Stand. Genomic Sci.">
        <title>Complete genome sequence of the thermophilic sulfur-reducer Hippea maritima type strain (MH(2)).</title>
        <authorList>
            <person name="Huntemann M."/>
            <person name="Lu M."/>
            <person name="Nolan M."/>
            <person name="Lapidus A."/>
            <person name="Lucas S."/>
            <person name="Hammon N."/>
            <person name="Deshpande S."/>
            <person name="Cheng J.F."/>
            <person name="Tapia R."/>
            <person name="Han C."/>
            <person name="Goodwin L."/>
            <person name="Pitluck S."/>
            <person name="Liolios K."/>
            <person name="Pagani I."/>
            <person name="Ivanova N."/>
            <person name="Ovchinikova G."/>
            <person name="Pati A."/>
            <person name="Chen A."/>
            <person name="Palaniappan K."/>
            <person name="Land M."/>
            <person name="Hauser L."/>
            <person name="Jeffries C.D."/>
            <person name="Detter J.C."/>
            <person name="Brambilla E.M."/>
            <person name="Rohde M."/>
            <person name="Spring S."/>
            <person name="Goker M."/>
            <person name="Woyke T."/>
            <person name="Bristow J."/>
            <person name="Eisen J.A."/>
            <person name="Markowitz V."/>
            <person name="Hugenholtz P."/>
            <person name="Kyrpides N.C."/>
            <person name="Klenk H.P."/>
            <person name="Mavromatis K."/>
        </authorList>
    </citation>
    <scope>NUCLEOTIDE SEQUENCE [LARGE SCALE GENOMIC DNA]</scope>
    <source>
        <strain evidence="3">ATCC 700847 / DSM 10411 / MH2</strain>
    </source>
</reference>
<dbReference type="AlphaFoldDB" id="F2LVV3"/>
<feature type="chain" id="PRO_5003281495" evidence="1">
    <location>
        <begin position="29"/>
        <end position="108"/>
    </location>
</feature>
<evidence type="ECO:0000313" key="2">
    <source>
        <dbReference type="EMBL" id="AEA33887.1"/>
    </source>
</evidence>
<dbReference type="RefSeq" id="WP_013681928.1">
    <property type="nucleotide sequence ID" value="NC_015318.1"/>
</dbReference>
<evidence type="ECO:0000313" key="3">
    <source>
        <dbReference type="Proteomes" id="UP000008139"/>
    </source>
</evidence>
<keyword evidence="1" id="KW-0732">Signal</keyword>
<reference evidence="3" key="2">
    <citation type="submission" date="2011-03" db="EMBL/GenBank/DDBJ databases">
        <title>The complete genome of Hippea maritima DSM 10411.</title>
        <authorList>
            <consortium name="US DOE Joint Genome Institute (JGI-PGF)"/>
            <person name="Lucas S."/>
            <person name="Copeland A."/>
            <person name="Lapidus A."/>
            <person name="Bruce D."/>
            <person name="Goodwin L."/>
            <person name="Pitluck S."/>
            <person name="Peters L."/>
            <person name="Kyrpides N."/>
            <person name="Mavromatis K."/>
            <person name="Pagani I."/>
            <person name="Ivanova N."/>
            <person name="Mikhailova N."/>
            <person name="Lu M."/>
            <person name="Detter J.C."/>
            <person name="Tapia R."/>
            <person name="Han C."/>
            <person name="Land M."/>
            <person name="Hauser L."/>
            <person name="Markowitz V."/>
            <person name="Cheng J.-F."/>
            <person name="Hugenholtz P."/>
            <person name="Woyke T."/>
            <person name="Wu D."/>
            <person name="Spring S."/>
            <person name="Schroeder M."/>
            <person name="Brambilla E."/>
            <person name="Klenk H.-P."/>
            <person name="Eisen J.A."/>
        </authorList>
    </citation>
    <scope>NUCLEOTIDE SEQUENCE [LARGE SCALE GENOMIC DNA]</scope>
    <source>
        <strain evidence="3">ATCC 700847 / DSM 10411 / MH2</strain>
    </source>
</reference>
<dbReference type="InParanoid" id="F2LVV3"/>
<proteinExistence type="predicted"/>
<dbReference type="EMBL" id="CP002606">
    <property type="protein sequence ID" value="AEA33887.1"/>
    <property type="molecule type" value="Genomic_DNA"/>
</dbReference>
<name>F2LVV3_HIPMA</name>
<gene>
    <name evidence="2" type="ordered locus">Hipma_0918</name>
</gene>